<protein>
    <submittedName>
        <fullName evidence="2">Amino acid aldolase</fullName>
    </submittedName>
</protein>
<dbReference type="RefSeq" id="WP_188455184.1">
    <property type="nucleotide sequence ID" value="NZ_BMFR01000006.1"/>
</dbReference>
<dbReference type="InterPro" id="IPR051466">
    <property type="entry name" value="D-amino_acid_metab_enzyme"/>
</dbReference>
<evidence type="ECO:0000313" key="2">
    <source>
        <dbReference type="EMBL" id="GGG74756.1"/>
    </source>
</evidence>
<dbReference type="AlphaFoldDB" id="A0A917M2C4"/>
<sequence>MQDYLYYKNALKEVSKPCAFLDMDILNQNINDIAEYSNYKNIRIASKSIRSVAVLKKILGSSPIFQGIMCYTADEALYLLDNDFDDLLIAYPVWNSFHLTEICKRVKNDHIITLMIDSVEHIDRLEKIAKQEKGMFLVCIDIDLSSDFFGLHFGVHRSPIKSTERFMAIVNRVIDSSYLHLDGVMGYEAQIAGVTDNDPNQHVKSRIVQLLKRLSSNTLIQRRQNIIQALKTKGVSLRFINGGGTGSLHQTTHEEHITEVTVGSGFYSPRLFDYYQAFHRAPAAGFALEITRIPVPNIYTCYGGGYIASGAAGEDKLPQVYLPKGAALINNEGAGEVQTPIHYKGNIQLQHGDPIIMRHSKSGELCEHFNCLHLIQDGKIIGKYSTYRGDNQCFL</sequence>
<gene>
    <name evidence="2" type="ORF">GCM10011398_19360</name>
</gene>
<comment type="caution">
    <text evidence="2">The sequence shown here is derived from an EMBL/GenBank/DDBJ whole genome shotgun (WGS) entry which is preliminary data.</text>
</comment>
<organism evidence="2 3">
    <name type="scientific">Virgibacillus oceani</name>
    <dbReference type="NCBI Taxonomy" id="1479511"/>
    <lineage>
        <taxon>Bacteria</taxon>
        <taxon>Bacillati</taxon>
        <taxon>Bacillota</taxon>
        <taxon>Bacilli</taxon>
        <taxon>Bacillales</taxon>
        <taxon>Bacillaceae</taxon>
        <taxon>Virgibacillus</taxon>
    </lineage>
</organism>
<proteinExistence type="predicted"/>
<dbReference type="Proteomes" id="UP000622860">
    <property type="component" value="Unassembled WGS sequence"/>
</dbReference>
<dbReference type="EMBL" id="BMFR01000006">
    <property type="protein sequence ID" value="GGG74756.1"/>
    <property type="molecule type" value="Genomic_DNA"/>
</dbReference>
<dbReference type="Gene3D" id="3.20.20.10">
    <property type="entry name" value="Alanine racemase"/>
    <property type="match status" value="1"/>
</dbReference>
<keyword evidence="3" id="KW-1185">Reference proteome</keyword>
<evidence type="ECO:0000313" key="3">
    <source>
        <dbReference type="Proteomes" id="UP000622860"/>
    </source>
</evidence>
<dbReference type="GO" id="GO:0008721">
    <property type="term" value="F:D-serine ammonia-lyase activity"/>
    <property type="evidence" value="ECO:0007669"/>
    <property type="project" value="TreeGrafter"/>
</dbReference>
<reference evidence="2" key="2">
    <citation type="submission" date="2020-09" db="EMBL/GenBank/DDBJ databases">
        <authorList>
            <person name="Sun Q."/>
            <person name="Zhou Y."/>
        </authorList>
    </citation>
    <scope>NUCLEOTIDE SEQUENCE</scope>
    <source>
        <strain evidence="2">CGMCC 1.12754</strain>
    </source>
</reference>
<feature type="domain" description="Alanine racemase N-terminal" evidence="1">
    <location>
        <begin position="22"/>
        <end position="267"/>
    </location>
</feature>
<evidence type="ECO:0000259" key="1">
    <source>
        <dbReference type="Pfam" id="PF01168"/>
    </source>
</evidence>
<dbReference type="PANTHER" id="PTHR28004:SF2">
    <property type="entry name" value="D-SERINE DEHYDRATASE"/>
    <property type="match status" value="1"/>
</dbReference>
<accession>A0A917M2C4</accession>
<reference evidence="2" key="1">
    <citation type="journal article" date="2014" name="Int. J. Syst. Evol. Microbiol.">
        <title>Complete genome sequence of Corynebacterium casei LMG S-19264T (=DSM 44701T), isolated from a smear-ripened cheese.</title>
        <authorList>
            <consortium name="US DOE Joint Genome Institute (JGI-PGF)"/>
            <person name="Walter F."/>
            <person name="Albersmeier A."/>
            <person name="Kalinowski J."/>
            <person name="Ruckert C."/>
        </authorList>
    </citation>
    <scope>NUCLEOTIDE SEQUENCE</scope>
    <source>
        <strain evidence="2">CGMCC 1.12754</strain>
    </source>
</reference>
<dbReference type="PANTHER" id="PTHR28004">
    <property type="entry name" value="ZGC:162816-RELATED"/>
    <property type="match status" value="1"/>
</dbReference>
<dbReference type="InterPro" id="IPR001608">
    <property type="entry name" value="Ala_racemase_N"/>
</dbReference>
<dbReference type="SUPFAM" id="SSF51419">
    <property type="entry name" value="PLP-binding barrel"/>
    <property type="match status" value="1"/>
</dbReference>
<dbReference type="Pfam" id="PF01168">
    <property type="entry name" value="Ala_racemase_N"/>
    <property type="match status" value="1"/>
</dbReference>
<name>A0A917M2C4_9BACI</name>
<dbReference type="CDD" id="cd06813">
    <property type="entry name" value="PLPDE_III_DSD_D-TA_like_2"/>
    <property type="match status" value="1"/>
</dbReference>
<dbReference type="GO" id="GO:0036088">
    <property type="term" value="P:D-serine catabolic process"/>
    <property type="evidence" value="ECO:0007669"/>
    <property type="project" value="TreeGrafter"/>
</dbReference>
<dbReference type="InterPro" id="IPR029066">
    <property type="entry name" value="PLP-binding_barrel"/>
</dbReference>